<dbReference type="PROSITE" id="PS51202">
    <property type="entry name" value="RCK_C"/>
    <property type="match status" value="2"/>
</dbReference>
<dbReference type="SUPFAM" id="SSF116726">
    <property type="entry name" value="TrkA C-terminal domain-like"/>
    <property type="match status" value="2"/>
</dbReference>
<dbReference type="InterPro" id="IPR036721">
    <property type="entry name" value="RCK_C_sf"/>
</dbReference>
<evidence type="ECO:0000313" key="9">
    <source>
        <dbReference type="EMBL" id="CAB1127780.1"/>
    </source>
</evidence>
<dbReference type="InterPro" id="IPR004680">
    <property type="entry name" value="Cit_transptr-like_dom"/>
</dbReference>
<dbReference type="EMBL" id="LR778114">
    <property type="protein sequence ID" value="CAB1127780.1"/>
    <property type="molecule type" value="Genomic_DNA"/>
</dbReference>
<dbReference type="KEGG" id="hfv:R50_0274"/>
<organism evidence="9 10">
    <name type="scientific">Candidatus Hydrogenisulfobacillus filiaventi</name>
    <dbReference type="NCBI Taxonomy" id="2707344"/>
    <lineage>
        <taxon>Bacteria</taxon>
        <taxon>Bacillati</taxon>
        <taxon>Bacillota</taxon>
        <taxon>Clostridia</taxon>
        <taxon>Eubacteriales</taxon>
        <taxon>Clostridiales Family XVII. Incertae Sedis</taxon>
        <taxon>Candidatus Hydrogenisulfobacillus</taxon>
    </lineage>
</organism>
<feature type="transmembrane region" description="Helical" evidence="7">
    <location>
        <begin position="585"/>
        <end position="605"/>
    </location>
</feature>
<keyword evidence="6 7" id="KW-0472">Membrane</keyword>
<feature type="transmembrane region" description="Helical" evidence="7">
    <location>
        <begin position="440"/>
        <end position="459"/>
    </location>
</feature>
<evidence type="ECO:0000256" key="5">
    <source>
        <dbReference type="ARBA" id="ARBA00022989"/>
    </source>
</evidence>
<dbReference type="AlphaFoldDB" id="A0A6F8ZDP2"/>
<dbReference type="Pfam" id="PF02080">
    <property type="entry name" value="TrkA_C"/>
    <property type="match status" value="2"/>
</dbReference>
<comment type="subcellular location">
    <subcellularLocation>
        <location evidence="1">Membrane</location>
        <topology evidence="1">Multi-pass membrane protein</topology>
    </subcellularLocation>
</comment>
<dbReference type="PANTHER" id="PTHR43652:SF2">
    <property type="entry name" value="BASIC AMINO ACID ANTIPORTER YFCC-RELATED"/>
    <property type="match status" value="1"/>
</dbReference>
<name>A0A6F8ZDP2_9FIRM</name>
<feature type="transmembrane region" description="Helical" evidence="7">
    <location>
        <begin position="107"/>
        <end position="133"/>
    </location>
</feature>
<protein>
    <submittedName>
        <fullName evidence="9">Potassium transporter TrkA</fullName>
    </submittedName>
</protein>
<feature type="transmembrane region" description="Helical" evidence="7">
    <location>
        <begin position="546"/>
        <end position="564"/>
    </location>
</feature>
<evidence type="ECO:0000256" key="4">
    <source>
        <dbReference type="ARBA" id="ARBA00022737"/>
    </source>
</evidence>
<accession>A0A6F8ZDP2</accession>
<keyword evidence="10" id="KW-1185">Reference proteome</keyword>
<evidence type="ECO:0000313" key="10">
    <source>
        <dbReference type="Proteomes" id="UP000503399"/>
    </source>
</evidence>
<evidence type="ECO:0000256" key="6">
    <source>
        <dbReference type="ARBA" id="ARBA00023136"/>
    </source>
</evidence>
<feature type="domain" description="RCK C-terminal" evidence="8">
    <location>
        <begin position="314"/>
        <end position="398"/>
    </location>
</feature>
<dbReference type="PANTHER" id="PTHR43652">
    <property type="entry name" value="BASIC AMINO ACID ANTIPORTER YFCC-RELATED"/>
    <property type="match status" value="1"/>
</dbReference>
<dbReference type="Proteomes" id="UP000503399">
    <property type="component" value="Chromosome"/>
</dbReference>
<feature type="transmembrane region" description="Helical" evidence="7">
    <location>
        <begin position="491"/>
        <end position="512"/>
    </location>
</feature>
<evidence type="ECO:0000256" key="3">
    <source>
        <dbReference type="ARBA" id="ARBA00022692"/>
    </source>
</evidence>
<keyword evidence="3 7" id="KW-0812">Transmembrane</keyword>
<dbReference type="GO" id="GO:0005886">
    <property type="term" value="C:plasma membrane"/>
    <property type="evidence" value="ECO:0007669"/>
    <property type="project" value="TreeGrafter"/>
</dbReference>
<feature type="transmembrane region" description="Helical" evidence="7">
    <location>
        <begin position="187"/>
        <end position="209"/>
    </location>
</feature>
<sequence>MSPAASRKDGRKGADRTAQSIALGLLALTMVLLASNRVRIDLVGLLVLVLAGLSGLVPASRLYAGFSSEAVVLIGAMLAVGEGLRRSGVTDALARWLEGLGRRRPHLLRLALLALPPLPSAFISDVGLMAILLPTAMRLREGLDLPPGRTLMPLAIAIALGGLLTMVGSAGNILANAALGAAGLPQIGLFAITPLGLLLTILGLGFLLLAGQRWLPAGATGEFVSDYGAVKEFLSEIRVLPGSPLAGRPLAAVPYFRQHHVTIVRILRGDHAVVAPGGDTVLQAGDRLLVHGSRETVLTLTDSQGLEAVRDRDPATRRLREGEAQVVEAVVPSGSRLTGRTLRAFDFRTRYGATVLAIYRQGSTLTRTLGDIRLQAGDILLLEGPPAAIRRLDLERVLVVLGPAPHAEAVPAWKGGLAVALLAVLLGAAAAGLLPVTLAATLVVTGMVLAGIVSLGQIYRAVDWRILLLVGGLTPLGTALVDSGLTARAVHALVAALSPYGPLAVTAAFFWLAALLTQVISNVATALVLSPVAIGVARLNHWSPDPLLMAMVVALSAAPLTPLANKVFLMTMTPGGYRYADYLRVGLPLTLLVFAASLWLIPVFFPFSAA</sequence>
<reference evidence="9 10" key="1">
    <citation type="submission" date="2020-02" db="EMBL/GenBank/DDBJ databases">
        <authorList>
            <person name="Hogendoorn C."/>
        </authorList>
    </citation>
    <scope>NUCLEOTIDE SEQUENCE [LARGE SCALE GENOMIC DNA]</scope>
    <source>
        <strain evidence="9">R501</strain>
    </source>
</reference>
<evidence type="ECO:0000256" key="1">
    <source>
        <dbReference type="ARBA" id="ARBA00004141"/>
    </source>
</evidence>
<dbReference type="GO" id="GO:0008324">
    <property type="term" value="F:monoatomic cation transmembrane transporter activity"/>
    <property type="evidence" value="ECO:0007669"/>
    <property type="project" value="InterPro"/>
</dbReference>
<feature type="transmembrane region" description="Helical" evidence="7">
    <location>
        <begin position="466"/>
        <end position="485"/>
    </location>
</feature>
<evidence type="ECO:0000256" key="7">
    <source>
        <dbReference type="SAM" id="Phobius"/>
    </source>
</evidence>
<dbReference type="InterPro" id="IPR006037">
    <property type="entry name" value="RCK_C"/>
</dbReference>
<evidence type="ECO:0000259" key="8">
    <source>
        <dbReference type="PROSITE" id="PS51202"/>
    </source>
</evidence>
<dbReference type="InterPro" id="IPR051679">
    <property type="entry name" value="DASS-Related_Transporters"/>
</dbReference>
<feature type="transmembrane region" description="Helical" evidence="7">
    <location>
        <begin position="519"/>
        <end position="540"/>
    </location>
</feature>
<dbReference type="Pfam" id="PF03600">
    <property type="entry name" value="CitMHS"/>
    <property type="match status" value="1"/>
</dbReference>
<keyword evidence="2" id="KW-0813">Transport</keyword>
<feature type="transmembrane region" description="Helical" evidence="7">
    <location>
        <begin position="42"/>
        <end position="63"/>
    </location>
</feature>
<feature type="transmembrane region" description="Helical" evidence="7">
    <location>
        <begin position="154"/>
        <end position="175"/>
    </location>
</feature>
<evidence type="ECO:0000256" key="2">
    <source>
        <dbReference type="ARBA" id="ARBA00022448"/>
    </source>
</evidence>
<keyword evidence="5 7" id="KW-1133">Transmembrane helix</keyword>
<gene>
    <name evidence="9" type="ORF">R50_0274</name>
</gene>
<dbReference type="Gene3D" id="3.30.70.1450">
    <property type="entry name" value="Regulator of K+ conductance, C-terminal domain"/>
    <property type="match status" value="2"/>
</dbReference>
<feature type="transmembrane region" description="Helical" evidence="7">
    <location>
        <begin position="20"/>
        <end position="36"/>
    </location>
</feature>
<keyword evidence="4" id="KW-0677">Repeat</keyword>
<feature type="domain" description="RCK C-terminal" evidence="8">
    <location>
        <begin position="222"/>
        <end position="306"/>
    </location>
</feature>
<proteinExistence type="predicted"/>
<dbReference type="GO" id="GO:0006813">
    <property type="term" value="P:potassium ion transport"/>
    <property type="evidence" value="ECO:0007669"/>
    <property type="project" value="InterPro"/>
</dbReference>